<sequence>MVRGEGGVTTTTNGDISFGSGEDDLELEPRKTEMSPLDTEEGSFISFTCGEDYSAIKNKDSIIAEGKYNGDCMVRGEGEEKLIGECKVHQSMSGGRCEGLPVAARSRGDNIPT</sequence>
<protein>
    <submittedName>
        <fullName evidence="1">Uncharacterized protein</fullName>
    </submittedName>
</protein>
<reference evidence="2" key="1">
    <citation type="journal article" date="2022" name="Mol. Ecol. Resour.">
        <title>The genomes of chicory, endive, great burdock and yacon provide insights into Asteraceae palaeo-polyploidization history and plant inulin production.</title>
        <authorList>
            <person name="Fan W."/>
            <person name="Wang S."/>
            <person name="Wang H."/>
            <person name="Wang A."/>
            <person name="Jiang F."/>
            <person name="Liu H."/>
            <person name="Zhao H."/>
            <person name="Xu D."/>
            <person name="Zhang Y."/>
        </authorList>
    </citation>
    <scope>NUCLEOTIDE SEQUENCE [LARGE SCALE GENOMIC DNA]</scope>
    <source>
        <strain evidence="2">cv. Punajuju</strain>
    </source>
</reference>
<comment type="caution">
    <text evidence="1">The sequence shown here is derived from an EMBL/GenBank/DDBJ whole genome shotgun (WGS) entry which is preliminary data.</text>
</comment>
<reference evidence="1 2" key="2">
    <citation type="journal article" date="2022" name="Mol. Ecol. Resour.">
        <title>The genomes of chicory, endive, great burdock and yacon provide insights into Asteraceae paleo-polyploidization history and plant inulin production.</title>
        <authorList>
            <person name="Fan W."/>
            <person name="Wang S."/>
            <person name="Wang H."/>
            <person name="Wang A."/>
            <person name="Jiang F."/>
            <person name="Liu H."/>
            <person name="Zhao H."/>
            <person name="Xu D."/>
            <person name="Zhang Y."/>
        </authorList>
    </citation>
    <scope>NUCLEOTIDE SEQUENCE [LARGE SCALE GENOMIC DNA]</scope>
    <source>
        <strain evidence="2">cv. Punajuju</strain>
        <tissue evidence="1">Leaves</tissue>
    </source>
</reference>
<dbReference type="EMBL" id="CM042015">
    <property type="protein sequence ID" value="KAI3708766.1"/>
    <property type="molecule type" value="Genomic_DNA"/>
</dbReference>
<name>A0ACB9AG90_CICIN</name>
<dbReference type="Proteomes" id="UP001055811">
    <property type="component" value="Linkage Group LG07"/>
</dbReference>
<gene>
    <name evidence="1" type="ORF">L2E82_38194</name>
</gene>
<organism evidence="1 2">
    <name type="scientific">Cichorium intybus</name>
    <name type="common">Chicory</name>
    <dbReference type="NCBI Taxonomy" id="13427"/>
    <lineage>
        <taxon>Eukaryota</taxon>
        <taxon>Viridiplantae</taxon>
        <taxon>Streptophyta</taxon>
        <taxon>Embryophyta</taxon>
        <taxon>Tracheophyta</taxon>
        <taxon>Spermatophyta</taxon>
        <taxon>Magnoliopsida</taxon>
        <taxon>eudicotyledons</taxon>
        <taxon>Gunneridae</taxon>
        <taxon>Pentapetalae</taxon>
        <taxon>asterids</taxon>
        <taxon>campanulids</taxon>
        <taxon>Asterales</taxon>
        <taxon>Asteraceae</taxon>
        <taxon>Cichorioideae</taxon>
        <taxon>Cichorieae</taxon>
        <taxon>Cichoriinae</taxon>
        <taxon>Cichorium</taxon>
    </lineage>
</organism>
<accession>A0ACB9AG90</accession>
<evidence type="ECO:0000313" key="1">
    <source>
        <dbReference type="EMBL" id="KAI3708766.1"/>
    </source>
</evidence>
<proteinExistence type="predicted"/>
<evidence type="ECO:0000313" key="2">
    <source>
        <dbReference type="Proteomes" id="UP001055811"/>
    </source>
</evidence>
<keyword evidence="2" id="KW-1185">Reference proteome</keyword>